<organism evidence="2 3">
    <name type="scientific">Tritrichomonas musculus</name>
    <dbReference type="NCBI Taxonomy" id="1915356"/>
    <lineage>
        <taxon>Eukaryota</taxon>
        <taxon>Metamonada</taxon>
        <taxon>Parabasalia</taxon>
        <taxon>Tritrichomonadida</taxon>
        <taxon>Tritrichomonadidae</taxon>
        <taxon>Tritrichomonas</taxon>
    </lineage>
</organism>
<keyword evidence="3" id="KW-1185">Reference proteome</keyword>
<feature type="compositionally biased region" description="Polar residues" evidence="1">
    <location>
        <begin position="148"/>
        <end position="158"/>
    </location>
</feature>
<dbReference type="Proteomes" id="UP001470230">
    <property type="component" value="Unassembled WGS sequence"/>
</dbReference>
<evidence type="ECO:0000256" key="1">
    <source>
        <dbReference type="SAM" id="MobiDB-lite"/>
    </source>
</evidence>
<sequence length="818" mass="95339">MTLEDELVNLCHRFFDAPQKDKTTDNISSFFSRVINGNKKIKITADVRYFIPLLAAYKDGILVSFLETTIDGISPLHYVPDLQLTLYNTNKSPRPPSSKTERSPKAPRTARSSKNPRNRRAKTARTQKTEIDDLPIPELKLHNRQKTSRISNNISWKPQKSGRKSSRQITKPSLPPMTQTQDDVFSNLYIRDSNNFYTAKKIKKEELDYHIVPPSYPKDLIGNTYSVFSSTGVVTFNQNRRTSFVDLPQFVTDQANTFIVEKQLFKLHNAFRCFYTWRDRYREKQFKKIITSFDDQNSVSRPGFKELLDKIHQNVVEKTESLCIYDIAFDAKLEDVEFDELQTIANKSIAEMDDTTFHLTADIGNELDEFFRQIRATNLLMQLDFDELHSLSALPPSLQSFASDLRWRYPSIWRQKLREKLLVHERKIALRRQNYLGKFFMRVHSIFTGNLTLQCKRILTEFLQRFSTECKKKRRIHRVYATFDFDEGMKINPSRKDFLRWISVTIEEIKNAFLTIEKQISAEVITNVDPDFVFYAEDPKVILLRFKELKKISENALTEINAVYTFFDLEMHNHAYFLKRLKEVVDSADDLKDLTEIEKLEAVIADLVKIENELCDRPKNIFHKVLDSDENTDFVLDMRPALDMATKYLHEGIDKLKSRIINELNNNIFSEIQEKWATVKEGKIKASDTRYLEIRFVLYAVLCEAACSQWDDLMIKLKGSFDTILRIYRILNERSKYTHDEAIASFNVAAEKVGIGTVSIRKSKIEEIDEEEEEEEEEIEDAENIKFEKDEGDELASGEGEDDENIGLTFSQTNTQTD</sequence>
<feature type="compositionally biased region" description="Acidic residues" evidence="1">
    <location>
        <begin position="790"/>
        <end position="805"/>
    </location>
</feature>
<feature type="region of interest" description="Disordered" evidence="1">
    <location>
        <begin position="87"/>
        <end position="180"/>
    </location>
</feature>
<feature type="compositionally biased region" description="Basic residues" evidence="1">
    <location>
        <begin position="114"/>
        <end position="125"/>
    </location>
</feature>
<feature type="region of interest" description="Disordered" evidence="1">
    <location>
        <begin position="766"/>
        <end position="818"/>
    </location>
</feature>
<evidence type="ECO:0008006" key="4">
    <source>
        <dbReference type="Google" id="ProtNLM"/>
    </source>
</evidence>
<gene>
    <name evidence="2" type="ORF">M9Y10_022181</name>
</gene>
<feature type="compositionally biased region" description="Polar residues" evidence="1">
    <location>
        <begin position="167"/>
        <end position="180"/>
    </location>
</feature>
<accession>A0ABR2KRJ8</accession>
<feature type="compositionally biased region" description="Acidic residues" evidence="1">
    <location>
        <begin position="767"/>
        <end position="782"/>
    </location>
</feature>
<dbReference type="EMBL" id="JAPFFF010000003">
    <property type="protein sequence ID" value="KAK8893752.1"/>
    <property type="molecule type" value="Genomic_DNA"/>
</dbReference>
<proteinExistence type="predicted"/>
<reference evidence="2 3" key="1">
    <citation type="submission" date="2024-04" db="EMBL/GenBank/DDBJ databases">
        <title>Tritrichomonas musculus Genome.</title>
        <authorList>
            <person name="Alves-Ferreira E."/>
            <person name="Grigg M."/>
            <person name="Lorenzi H."/>
            <person name="Galac M."/>
        </authorList>
    </citation>
    <scope>NUCLEOTIDE SEQUENCE [LARGE SCALE GENOMIC DNA]</scope>
    <source>
        <strain evidence="2 3">EAF2021</strain>
    </source>
</reference>
<name>A0ABR2KRJ8_9EUKA</name>
<comment type="caution">
    <text evidence="2">The sequence shown here is derived from an EMBL/GenBank/DDBJ whole genome shotgun (WGS) entry which is preliminary data.</text>
</comment>
<evidence type="ECO:0000313" key="3">
    <source>
        <dbReference type="Proteomes" id="UP001470230"/>
    </source>
</evidence>
<evidence type="ECO:0000313" key="2">
    <source>
        <dbReference type="EMBL" id="KAK8893752.1"/>
    </source>
</evidence>
<protein>
    <recommendedName>
        <fullName evidence="4">Dynein heavy chain linker domain-containing protein</fullName>
    </recommendedName>
</protein>
<feature type="compositionally biased region" description="Polar residues" evidence="1">
    <location>
        <begin position="808"/>
        <end position="818"/>
    </location>
</feature>